<dbReference type="Ensembl" id="ENSCINT00000030260.1">
    <property type="protein sequence ID" value="ENSCINP00000034306.1"/>
    <property type="gene ID" value="ENSCING00000019696.1"/>
</dbReference>
<reference evidence="2" key="1">
    <citation type="journal article" date="2002" name="Science">
        <title>The draft genome of Ciona intestinalis: insights into chordate and vertebrate origins.</title>
        <authorList>
            <person name="Dehal P."/>
            <person name="Satou Y."/>
            <person name="Campbell R.K."/>
            <person name="Chapman J."/>
            <person name="Degnan B."/>
            <person name="De Tomaso A."/>
            <person name="Davidson B."/>
            <person name="Di Gregorio A."/>
            <person name="Gelpke M."/>
            <person name="Goodstein D.M."/>
            <person name="Harafuji N."/>
            <person name="Hastings K.E."/>
            <person name="Ho I."/>
            <person name="Hotta K."/>
            <person name="Huang W."/>
            <person name="Kawashima T."/>
            <person name="Lemaire P."/>
            <person name="Martinez D."/>
            <person name="Meinertzhagen I.A."/>
            <person name="Necula S."/>
            <person name="Nonaka M."/>
            <person name="Putnam N."/>
            <person name="Rash S."/>
            <person name="Saiga H."/>
            <person name="Satake M."/>
            <person name="Terry A."/>
            <person name="Yamada L."/>
            <person name="Wang H.G."/>
            <person name="Awazu S."/>
            <person name="Azumi K."/>
            <person name="Boore J."/>
            <person name="Branno M."/>
            <person name="Chin-Bow S."/>
            <person name="DeSantis R."/>
            <person name="Doyle S."/>
            <person name="Francino P."/>
            <person name="Keys D.N."/>
            <person name="Haga S."/>
            <person name="Hayashi H."/>
            <person name="Hino K."/>
            <person name="Imai K.S."/>
            <person name="Inaba K."/>
            <person name="Kano S."/>
            <person name="Kobayashi K."/>
            <person name="Kobayashi M."/>
            <person name="Lee B.I."/>
            <person name="Makabe K.W."/>
            <person name="Manohar C."/>
            <person name="Matassi G."/>
            <person name="Medina M."/>
            <person name="Mochizuki Y."/>
            <person name="Mount S."/>
            <person name="Morishita T."/>
            <person name="Miura S."/>
            <person name="Nakayama A."/>
            <person name="Nishizaka S."/>
            <person name="Nomoto H."/>
            <person name="Ohta F."/>
            <person name="Oishi K."/>
            <person name="Rigoutsos I."/>
            <person name="Sano M."/>
            <person name="Sasaki A."/>
            <person name="Sasakura Y."/>
            <person name="Shoguchi E."/>
            <person name="Shin-i T."/>
            <person name="Spagnuolo A."/>
            <person name="Stainier D."/>
            <person name="Suzuki M.M."/>
            <person name="Tassy O."/>
            <person name="Takatori N."/>
            <person name="Tokuoka M."/>
            <person name="Yagi K."/>
            <person name="Yoshizaki F."/>
            <person name="Wada S."/>
            <person name="Zhang C."/>
            <person name="Hyatt P.D."/>
            <person name="Larimer F."/>
            <person name="Detter C."/>
            <person name="Doggett N."/>
            <person name="Glavina T."/>
            <person name="Hawkins T."/>
            <person name="Richardson P."/>
            <person name="Lucas S."/>
            <person name="Kohara Y."/>
            <person name="Levine M."/>
            <person name="Satoh N."/>
            <person name="Rokhsar D.S."/>
        </authorList>
    </citation>
    <scope>NUCLEOTIDE SEQUENCE [LARGE SCALE GENOMIC DNA]</scope>
</reference>
<organism evidence="1 2">
    <name type="scientific">Ciona intestinalis</name>
    <name type="common">Transparent sea squirt</name>
    <name type="synonym">Ascidia intestinalis</name>
    <dbReference type="NCBI Taxonomy" id="7719"/>
    <lineage>
        <taxon>Eukaryota</taxon>
        <taxon>Metazoa</taxon>
        <taxon>Chordata</taxon>
        <taxon>Tunicata</taxon>
        <taxon>Ascidiacea</taxon>
        <taxon>Phlebobranchia</taxon>
        <taxon>Cionidae</taxon>
        <taxon>Ciona</taxon>
    </lineage>
</organism>
<evidence type="ECO:0000313" key="1">
    <source>
        <dbReference type="Ensembl" id="ENSCINP00000034306.1"/>
    </source>
</evidence>
<dbReference type="InParanoid" id="H2XXC2"/>
<dbReference type="Proteomes" id="UP000008144">
    <property type="component" value="Chromosome 2"/>
</dbReference>
<dbReference type="AlphaFoldDB" id="H2XXC2"/>
<reference evidence="1" key="4">
    <citation type="submission" date="2025-09" db="UniProtKB">
        <authorList>
            <consortium name="Ensembl"/>
        </authorList>
    </citation>
    <scope>IDENTIFICATION</scope>
</reference>
<proteinExistence type="predicted"/>
<dbReference type="EMBL" id="EAAA01001432">
    <property type="status" value="NOT_ANNOTATED_CDS"/>
    <property type="molecule type" value="Genomic_DNA"/>
</dbReference>
<name>H2XXC2_CIOIN</name>
<protein>
    <submittedName>
        <fullName evidence="1">Uncharacterized protein</fullName>
    </submittedName>
</protein>
<reference evidence="1" key="2">
    <citation type="journal article" date="2008" name="Genome Biol.">
        <title>Improved genome assembly and evidence-based global gene model set for the chordate Ciona intestinalis: new insight into intron and operon populations.</title>
        <authorList>
            <person name="Satou Y."/>
            <person name="Mineta K."/>
            <person name="Ogasawara M."/>
            <person name="Sasakura Y."/>
            <person name="Shoguchi E."/>
            <person name="Ueno K."/>
            <person name="Yamada L."/>
            <person name="Matsumoto J."/>
            <person name="Wasserscheid J."/>
            <person name="Dewar K."/>
            <person name="Wiley G.B."/>
            <person name="Macmil S.L."/>
            <person name="Roe B.A."/>
            <person name="Zeller R.W."/>
            <person name="Hastings K.E."/>
            <person name="Lemaire P."/>
            <person name="Lindquist E."/>
            <person name="Endo T."/>
            <person name="Hotta K."/>
            <person name="Inaba K."/>
        </authorList>
    </citation>
    <scope>NUCLEOTIDE SEQUENCE [LARGE SCALE GENOMIC DNA]</scope>
    <source>
        <strain evidence="1">wild type</strain>
    </source>
</reference>
<accession>H2XXC2</accession>
<evidence type="ECO:0000313" key="2">
    <source>
        <dbReference type="Proteomes" id="UP000008144"/>
    </source>
</evidence>
<keyword evidence="2" id="KW-1185">Reference proteome</keyword>
<sequence length="55" mass="6403">MFCFLTCFHRSTLTVLQTSYKVVFNNKRSHLPKSHANVMAFFVLLLPSCDCMNIF</sequence>
<dbReference type="HOGENOM" id="CLU_3031630_0_0_1"/>
<reference evidence="1" key="3">
    <citation type="submission" date="2025-08" db="UniProtKB">
        <authorList>
            <consortium name="Ensembl"/>
        </authorList>
    </citation>
    <scope>IDENTIFICATION</scope>
</reference>